<dbReference type="Pfam" id="PF07542">
    <property type="entry name" value="ATP12"/>
    <property type="match status" value="1"/>
</dbReference>
<proteinExistence type="predicted"/>
<evidence type="ECO:0008006" key="3">
    <source>
        <dbReference type="Google" id="ProtNLM"/>
    </source>
</evidence>
<keyword evidence="2" id="KW-1185">Reference proteome</keyword>
<dbReference type="PANTHER" id="PTHR21013">
    <property type="entry name" value="ATP SYNTHASE MITOCHONDRIAL F1 COMPLEX ASSEMBLY FACTOR 2/ATP12 PROTEIN, MITOCHONDRIAL PRECURSOR"/>
    <property type="match status" value="1"/>
</dbReference>
<dbReference type="InterPro" id="IPR042272">
    <property type="entry name" value="ATP12_ATP_synth-F1-assembly_N"/>
</dbReference>
<dbReference type="PANTHER" id="PTHR21013:SF10">
    <property type="entry name" value="ATP SYNTHASE MITOCHONDRIAL F1 COMPLEX ASSEMBLY FACTOR 2"/>
    <property type="match status" value="1"/>
</dbReference>
<evidence type="ECO:0000313" key="2">
    <source>
        <dbReference type="Proteomes" id="UP000499080"/>
    </source>
</evidence>
<dbReference type="GO" id="GO:0005739">
    <property type="term" value="C:mitochondrion"/>
    <property type="evidence" value="ECO:0007669"/>
    <property type="project" value="TreeGrafter"/>
</dbReference>
<dbReference type="OrthoDB" id="6411111at2759"/>
<protein>
    <recommendedName>
        <fullName evidence="3">ATP synthase mitochondrial F1 complex assembly factor 2</fullName>
    </recommendedName>
</protein>
<sequence length="100" mass="11492">MSSVARSVIQKFFTIRNVSIRKTLCRHYPAPVKRFYRSVHVSESDGRYEISLDKRKLKTPSGTLLQLPNEALAAAVATEWDLQQKIIQRHNMHIVSNSLN</sequence>
<organism evidence="1 2">
    <name type="scientific">Araneus ventricosus</name>
    <name type="common">Orbweaver spider</name>
    <name type="synonym">Epeira ventricosa</name>
    <dbReference type="NCBI Taxonomy" id="182803"/>
    <lineage>
        <taxon>Eukaryota</taxon>
        <taxon>Metazoa</taxon>
        <taxon>Ecdysozoa</taxon>
        <taxon>Arthropoda</taxon>
        <taxon>Chelicerata</taxon>
        <taxon>Arachnida</taxon>
        <taxon>Araneae</taxon>
        <taxon>Araneomorphae</taxon>
        <taxon>Entelegynae</taxon>
        <taxon>Araneoidea</taxon>
        <taxon>Araneidae</taxon>
        <taxon>Araneus</taxon>
    </lineage>
</organism>
<accession>A0A4Y2U0R4</accession>
<dbReference type="EMBL" id="BGPR01031977">
    <property type="protein sequence ID" value="GBO05290.1"/>
    <property type="molecule type" value="Genomic_DNA"/>
</dbReference>
<evidence type="ECO:0000313" key="1">
    <source>
        <dbReference type="EMBL" id="GBO05290.1"/>
    </source>
</evidence>
<gene>
    <name evidence="1" type="ORF">AVEN_144493_1</name>
</gene>
<comment type="caution">
    <text evidence="1">The sequence shown here is derived from an EMBL/GenBank/DDBJ whole genome shotgun (WGS) entry which is preliminary data.</text>
</comment>
<dbReference type="Gene3D" id="3.30.2180.10">
    <property type="entry name" value="ATP12-like"/>
    <property type="match status" value="1"/>
</dbReference>
<dbReference type="Proteomes" id="UP000499080">
    <property type="component" value="Unassembled WGS sequence"/>
</dbReference>
<dbReference type="SUPFAM" id="SSF160909">
    <property type="entry name" value="ATP12-like"/>
    <property type="match status" value="1"/>
</dbReference>
<dbReference type="AlphaFoldDB" id="A0A4Y2U0R4"/>
<dbReference type="InterPro" id="IPR011419">
    <property type="entry name" value="ATP12_ATP_synth-F1-assembly"/>
</dbReference>
<name>A0A4Y2U0R4_ARAVE</name>
<dbReference type="GO" id="GO:0033615">
    <property type="term" value="P:mitochondrial proton-transporting ATP synthase complex assembly"/>
    <property type="evidence" value="ECO:0007669"/>
    <property type="project" value="TreeGrafter"/>
</dbReference>
<reference evidence="1 2" key="1">
    <citation type="journal article" date="2019" name="Sci. Rep.">
        <title>Orb-weaving spider Araneus ventricosus genome elucidates the spidroin gene catalogue.</title>
        <authorList>
            <person name="Kono N."/>
            <person name="Nakamura H."/>
            <person name="Ohtoshi R."/>
            <person name="Moran D.A.P."/>
            <person name="Shinohara A."/>
            <person name="Yoshida Y."/>
            <person name="Fujiwara M."/>
            <person name="Mori M."/>
            <person name="Tomita M."/>
            <person name="Arakawa K."/>
        </authorList>
    </citation>
    <scope>NUCLEOTIDE SEQUENCE [LARGE SCALE GENOMIC DNA]</scope>
</reference>